<accession>A0A433J844</accession>
<evidence type="ECO:0000313" key="2">
    <source>
        <dbReference type="Proteomes" id="UP000280346"/>
    </source>
</evidence>
<protein>
    <submittedName>
        <fullName evidence="1">Uncharacterized protein</fullName>
    </submittedName>
</protein>
<dbReference type="Proteomes" id="UP000280346">
    <property type="component" value="Unassembled WGS sequence"/>
</dbReference>
<gene>
    <name evidence="1" type="ORF">EJ913_14055</name>
</gene>
<reference evidence="1 2" key="1">
    <citation type="submission" date="2018-12" db="EMBL/GenBank/DDBJ databases">
        <authorList>
            <person name="Yang Y."/>
        </authorList>
    </citation>
    <scope>NUCLEOTIDE SEQUENCE [LARGE SCALE GENOMIC DNA]</scope>
    <source>
        <strain evidence="1 2">GSF71</strain>
    </source>
</reference>
<dbReference type="EMBL" id="RZIJ01000010">
    <property type="protein sequence ID" value="RUQ70128.1"/>
    <property type="molecule type" value="Genomic_DNA"/>
</dbReference>
<sequence>MEGTAEMARRELAAFGDLLFQAERDVGRFSPAALMVRLLRVAALFPQAVDDTLMWQVTDLVAGREVGDRFKLVVIRMGWASLVQAEFKARGLRVVGQDTELRAKAA</sequence>
<comment type="caution">
    <text evidence="1">The sequence shown here is derived from an EMBL/GenBank/DDBJ whole genome shotgun (WGS) entry which is preliminary data.</text>
</comment>
<dbReference type="AlphaFoldDB" id="A0A433J844"/>
<evidence type="ECO:0000313" key="1">
    <source>
        <dbReference type="EMBL" id="RUQ70128.1"/>
    </source>
</evidence>
<name>A0A433J844_9PROT</name>
<proteinExistence type="predicted"/>
<keyword evidence="2" id="KW-1185">Reference proteome</keyword>
<dbReference type="OrthoDB" id="7306445at2"/>
<organism evidence="1 2">
    <name type="scientific">Azospirillum doebereinerae</name>
    <dbReference type="NCBI Taxonomy" id="92933"/>
    <lineage>
        <taxon>Bacteria</taxon>
        <taxon>Pseudomonadati</taxon>
        <taxon>Pseudomonadota</taxon>
        <taxon>Alphaproteobacteria</taxon>
        <taxon>Rhodospirillales</taxon>
        <taxon>Azospirillaceae</taxon>
        <taxon>Azospirillum</taxon>
    </lineage>
</organism>
<dbReference type="RefSeq" id="WP_126998877.1">
    <property type="nucleotide sequence ID" value="NZ_CP173190.1"/>
</dbReference>